<evidence type="ECO:0000259" key="3">
    <source>
        <dbReference type="Pfam" id="PF00483"/>
    </source>
</evidence>
<dbReference type="Gene3D" id="3.90.550.10">
    <property type="entry name" value="Spore Coat Polysaccharide Biosynthesis Protein SpsA, Chain A"/>
    <property type="match status" value="1"/>
</dbReference>
<feature type="domain" description="Nucleotidyl transferase" evidence="3">
    <location>
        <begin position="2"/>
        <end position="175"/>
    </location>
</feature>
<gene>
    <name evidence="4" type="ORF">S01H1_40343</name>
</gene>
<proteinExistence type="predicted"/>
<dbReference type="AlphaFoldDB" id="X0UYE4"/>
<keyword evidence="1" id="KW-0808">Transferase</keyword>
<dbReference type="GO" id="GO:0016779">
    <property type="term" value="F:nucleotidyltransferase activity"/>
    <property type="evidence" value="ECO:0007669"/>
    <property type="project" value="UniProtKB-KW"/>
</dbReference>
<comment type="caution">
    <text evidence="4">The sequence shown here is derived from an EMBL/GenBank/DDBJ whole genome shotgun (WGS) entry which is preliminary data.</text>
</comment>
<sequence length="234" mass="26049">MKVILLCGGCGKRMFPITEDKFLLDFLGKSLLQHQIEIALASGLSQFVVIGNPKNIARIEQITQKIPGIEVALVLQKEPLGIADALKSAVPFLQGEVLIINPNDAFQGSAYTGIIAEARKASASSYMLGYRVKEYFPGGYLQVDSQNELVHIVEKPEPGEEPSNLVNILVHLHNNPEKLLDYIGTVQTAKDDVYECALDNMAEEGHKIKVIPYNGFWASIKYPWHIFKVMEHFL</sequence>
<keyword evidence="2" id="KW-0548">Nucleotidyltransferase</keyword>
<dbReference type="InterPro" id="IPR005835">
    <property type="entry name" value="NTP_transferase_dom"/>
</dbReference>
<dbReference type="SUPFAM" id="SSF53448">
    <property type="entry name" value="Nucleotide-diphospho-sugar transferases"/>
    <property type="match status" value="1"/>
</dbReference>
<dbReference type="PANTHER" id="PTHR43584:SF8">
    <property type="entry name" value="N-ACETYLMURAMATE ALPHA-1-PHOSPHATE URIDYLYLTRANSFERASE"/>
    <property type="match status" value="1"/>
</dbReference>
<feature type="non-terminal residue" evidence="4">
    <location>
        <position position="234"/>
    </location>
</feature>
<name>X0UYE4_9ZZZZ</name>
<reference evidence="4" key="1">
    <citation type="journal article" date="2014" name="Front. Microbiol.">
        <title>High frequency of phylogenetically diverse reductive dehalogenase-homologous genes in deep subseafloor sedimentary metagenomes.</title>
        <authorList>
            <person name="Kawai M."/>
            <person name="Futagami T."/>
            <person name="Toyoda A."/>
            <person name="Takaki Y."/>
            <person name="Nishi S."/>
            <person name="Hori S."/>
            <person name="Arai W."/>
            <person name="Tsubouchi T."/>
            <person name="Morono Y."/>
            <person name="Uchiyama I."/>
            <person name="Ito T."/>
            <person name="Fujiyama A."/>
            <person name="Inagaki F."/>
            <person name="Takami H."/>
        </authorList>
    </citation>
    <scope>NUCLEOTIDE SEQUENCE</scope>
    <source>
        <strain evidence="4">Expedition CK06-06</strain>
    </source>
</reference>
<evidence type="ECO:0000256" key="2">
    <source>
        <dbReference type="ARBA" id="ARBA00022695"/>
    </source>
</evidence>
<dbReference type="Pfam" id="PF00483">
    <property type="entry name" value="NTP_transferase"/>
    <property type="match status" value="1"/>
</dbReference>
<dbReference type="EMBL" id="BARS01025543">
    <property type="protein sequence ID" value="GAG05323.1"/>
    <property type="molecule type" value="Genomic_DNA"/>
</dbReference>
<protein>
    <recommendedName>
        <fullName evidence="3">Nucleotidyl transferase domain-containing protein</fullName>
    </recommendedName>
</protein>
<organism evidence="4">
    <name type="scientific">marine sediment metagenome</name>
    <dbReference type="NCBI Taxonomy" id="412755"/>
    <lineage>
        <taxon>unclassified sequences</taxon>
        <taxon>metagenomes</taxon>
        <taxon>ecological metagenomes</taxon>
    </lineage>
</organism>
<evidence type="ECO:0000256" key="1">
    <source>
        <dbReference type="ARBA" id="ARBA00022679"/>
    </source>
</evidence>
<accession>X0UYE4</accession>
<dbReference type="InterPro" id="IPR029044">
    <property type="entry name" value="Nucleotide-diphossugar_trans"/>
</dbReference>
<dbReference type="InterPro" id="IPR050065">
    <property type="entry name" value="GlmU-like"/>
</dbReference>
<dbReference type="PANTHER" id="PTHR43584">
    <property type="entry name" value="NUCLEOTIDYL TRANSFERASE"/>
    <property type="match status" value="1"/>
</dbReference>
<evidence type="ECO:0000313" key="4">
    <source>
        <dbReference type="EMBL" id="GAG05323.1"/>
    </source>
</evidence>